<feature type="compositionally biased region" description="Basic and acidic residues" evidence="9">
    <location>
        <begin position="457"/>
        <end position="476"/>
    </location>
</feature>
<keyword evidence="7" id="KW-0804">Transcription</keyword>
<dbReference type="InterPro" id="IPR002078">
    <property type="entry name" value="Sigma_54_int"/>
</dbReference>
<feature type="region of interest" description="Disordered" evidence="9">
    <location>
        <begin position="456"/>
        <end position="476"/>
    </location>
</feature>
<dbReference type="PROSITE" id="PS50045">
    <property type="entry name" value="SIGMA54_INTERACT_4"/>
    <property type="match status" value="1"/>
</dbReference>
<dbReference type="PANTHER" id="PTHR32071">
    <property type="entry name" value="TRANSCRIPTIONAL REGULATORY PROTEIN"/>
    <property type="match status" value="1"/>
</dbReference>
<evidence type="ECO:0000256" key="4">
    <source>
        <dbReference type="ARBA" id="ARBA00023012"/>
    </source>
</evidence>
<dbReference type="GO" id="GO:0043565">
    <property type="term" value="F:sequence-specific DNA binding"/>
    <property type="evidence" value="ECO:0007669"/>
    <property type="project" value="InterPro"/>
</dbReference>
<dbReference type="InterPro" id="IPR011006">
    <property type="entry name" value="CheY-like_superfamily"/>
</dbReference>
<dbReference type="GO" id="GO:0006355">
    <property type="term" value="P:regulation of DNA-templated transcription"/>
    <property type="evidence" value="ECO:0007669"/>
    <property type="project" value="InterPro"/>
</dbReference>
<organism evidence="12 13">
    <name type="scientific">Candidatus Finniella inopinata</name>
    <dbReference type="NCBI Taxonomy" id="1696036"/>
    <lineage>
        <taxon>Bacteria</taxon>
        <taxon>Pseudomonadati</taxon>
        <taxon>Pseudomonadota</taxon>
        <taxon>Alphaproteobacteria</taxon>
        <taxon>Holosporales</taxon>
        <taxon>Candidatus Paracaedibacteraceae</taxon>
        <taxon>Candidatus Finniella</taxon>
    </lineage>
</organism>
<dbReference type="InterPro" id="IPR027417">
    <property type="entry name" value="P-loop_NTPase"/>
</dbReference>
<keyword evidence="6" id="KW-0010">Activator</keyword>
<dbReference type="EMBL" id="SCFB01000022">
    <property type="protein sequence ID" value="RZI45210.1"/>
    <property type="molecule type" value="Genomic_DNA"/>
</dbReference>
<dbReference type="RefSeq" id="WP_130154594.1">
    <property type="nucleotide sequence ID" value="NZ_SCFB01000022.1"/>
</dbReference>
<sequence>MSQDILIVDDESDIRELIAGILSDEGHTTRMAADGLKALELIKMRQPNLVVLDVWLGDSERDGLKILDIIKRDHPFVPVIMISGHGTIETAVSAMRKGAYDFLEKPFQTEHLLLVVERALESARLKQENQELKIKARTTSGIVGNSSAIYNIRQTIAKNAPTNGRCFISGPLGADKESIAREIHTLSKRAQAPFVVVKCASLHPQNLDVELFGADITGLSADTPRKIGLLEKAHGGTLYFDEITQLPLPIQAKVVKAIQENAFYRVGGEKPIDINIRFLASSSENVMALIQNGHFREDLYYRLGVSHLIIPSLQERVTDIPLLVESFMEQAAAAKGVLPRRFSQEALVMLQSYSWPGDLQQLSHVIDWVLLMATGEARDPIETHQLPTEIVQGNRFVNNWQQKTADIVVLPLREAREAFEKDYLLAQLQRFAGNISQTARFVGMERSALHRKLRALGVHDPKGSEKDADEHQEISA</sequence>
<keyword evidence="4" id="KW-0902">Two-component regulatory system</keyword>
<feature type="domain" description="Sigma-54 factor interaction" evidence="10">
    <location>
        <begin position="142"/>
        <end position="371"/>
    </location>
</feature>
<evidence type="ECO:0000256" key="2">
    <source>
        <dbReference type="ARBA" id="ARBA00022741"/>
    </source>
</evidence>
<evidence type="ECO:0000259" key="11">
    <source>
        <dbReference type="PROSITE" id="PS50110"/>
    </source>
</evidence>
<evidence type="ECO:0000256" key="8">
    <source>
        <dbReference type="PROSITE-ProRule" id="PRU00169"/>
    </source>
</evidence>
<dbReference type="PROSITE" id="PS50110">
    <property type="entry name" value="RESPONSE_REGULATORY"/>
    <property type="match status" value="1"/>
</dbReference>
<dbReference type="Proteomes" id="UP000293550">
    <property type="component" value="Unassembled WGS sequence"/>
</dbReference>
<keyword evidence="13" id="KW-1185">Reference proteome</keyword>
<keyword evidence="3" id="KW-0067">ATP-binding</keyword>
<dbReference type="OrthoDB" id="9154941at2"/>
<evidence type="ECO:0000256" key="7">
    <source>
        <dbReference type="ARBA" id="ARBA00023163"/>
    </source>
</evidence>
<comment type="caution">
    <text evidence="12">The sequence shown here is derived from an EMBL/GenBank/DDBJ whole genome shotgun (WGS) entry which is preliminary data.</text>
</comment>
<keyword evidence="2" id="KW-0547">Nucleotide-binding</keyword>
<keyword evidence="5" id="KW-0805">Transcription regulation</keyword>
<dbReference type="InterPro" id="IPR025943">
    <property type="entry name" value="Sigma_54_int_dom_ATP-bd_2"/>
</dbReference>
<gene>
    <name evidence="12" type="ORF">EQU50_07975</name>
</gene>
<dbReference type="FunFam" id="1.10.10.60:FF:000165">
    <property type="entry name" value="Two-component system nitrogen regulation response regulator NtrX"/>
    <property type="match status" value="1"/>
</dbReference>
<dbReference type="Pfam" id="PF00072">
    <property type="entry name" value="Response_reg"/>
    <property type="match status" value="1"/>
</dbReference>
<dbReference type="Gene3D" id="3.40.50.2300">
    <property type="match status" value="1"/>
</dbReference>
<evidence type="ECO:0000313" key="13">
    <source>
        <dbReference type="Proteomes" id="UP000293550"/>
    </source>
</evidence>
<dbReference type="FunFam" id="3.40.50.2300:FF:000018">
    <property type="entry name" value="DNA-binding transcriptional regulator NtrC"/>
    <property type="match status" value="1"/>
</dbReference>
<dbReference type="Pfam" id="PF02954">
    <property type="entry name" value="HTH_8"/>
    <property type="match status" value="1"/>
</dbReference>
<dbReference type="SUPFAM" id="SSF46689">
    <property type="entry name" value="Homeodomain-like"/>
    <property type="match status" value="1"/>
</dbReference>
<protein>
    <submittedName>
        <fullName evidence="12">Sigma-54-dependent Fis family transcriptional regulator</fullName>
    </submittedName>
</protein>
<evidence type="ECO:0000259" key="10">
    <source>
        <dbReference type="PROSITE" id="PS50045"/>
    </source>
</evidence>
<dbReference type="InterPro" id="IPR009057">
    <property type="entry name" value="Homeodomain-like_sf"/>
</dbReference>
<dbReference type="PRINTS" id="PR01590">
    <property type="entry name" value="HTHFIS"/>
</dbReference>
<accession>A0A4Q7DFY4</accession>
<evidence type="ECO:0000256" key="6">
    <source>
        <dbReference type="ARBA" id="ARBA00023159"/>
    </source>
</evidence>
<dbReference type="InterPro" id="IPR058031">
    <property type="entry name" value="AAA_lid_NorR"/>
</dbReference>
<reference evidence="12 13" key="1">
    <citation type="submission" date="2018-10" db="EMBL/GenBank/DDBJ databases">
        <title>An updated phylogeny of the Alphaproteobacteria reveals that the parasitic Rickettsiales and Holosporales have independent origins.</title>
        <authorList>
            <person name="Munoz-Gomez S.A."/>
            <person name="Hess S."/>
            <person name="Burger G."/>
            <person name="Lang B.F."/>
            <person name="Susko E."/>
            <person name="Slamovits C.H."/>
            <person name="Roger A.J."/>
        </authorList>
    </citation>
    <scope>NUCLEOTIDE SEQUENCE [LARGE SCALE GENOMIC DNA]</scope>
    <source>
        <strain evidence="12">HOLO01</strain>
    </source>
</reference>
<dbReference type="GO" id="GO:0000160">
    <property type="term" value="P:phosphorelay signal transduction system"/>
    <property type="evidence" value="ECO:0007669"/>
    <property type="project" value="UniProtKB-KW"/>
</dbReference>
<name>A0A4Q7DFY4_9PROT</name>
<dbReference type="InterPro" id="IPR002197">
    <property type="entry name" value="HTH_Fis"/>
</dbReference>
<dbReference type="SUPFAM" id="SSF52540">
    <property type="entry name" value="P-loop containing nucleoside triphosphate hydrolases"/>
    <property type="match status" value="1"/>
</dbReference>
<dbReference type="AlphaFoldDB" id="A0A4Q7DFY4"/>
<dbReference type="GO" id="GO:0005524">
    <property type="term" value="F:ATP binding"/>
    <property type="evidence" value="ECO:0007669"/>
    <property type="project" value="UniProtKB-KW"/>
</dbReference>
<evidence type="ECO:0000256" key="3">
    <source>
        <dbReference type="ARBA" id="ARBA00022840"/>
    </source>
</evidence>
<dbReference type="Gene3D" id="1.10.10.60">
    <property type="entry name" value="Homeodomain-like"/>
    <property type="match status" value="1"/>
</dbReference>
<dbReference type="PANTHER" id="PTHR32071:SF17">
    <property type="entry name" value="TRANSCRIPTIONAL REGULATOR (NTRC FAMILY)"/>
    <property type="match status" value="1"/>
</dbReference>
<dbReference type="SUPFAM" id="SSF52172">
    <property type="entry name" value="CheY-like"/>
    <property type="match status" value="1"/>
</dbReference>
<evidence type="ECO:0000256" key="1">
    <source>
        <dbReference type="ARBA" id="ARBA00022553"/>
    </source>
</evidence>
<dbReference type="CDD" id="cd00009">
    <property type="entry name" value="AAA"/>
    <property type="match status" value="1"/>
</dbReference>
<dbReference type="Pfam" id="PF00158">
    <property type="entry name" value="Sigma54_activat"/>
    <property type="match status" value="1"/>
</dbReference>
<dbReference type="Gene3D" id="3.40.50.300">
    <property type="entry name" value="P-loop containing nucleotide triphosphate hydrolases"/>
    <property type="match status" value="1"/>
</dbReference>
<dbReference type="Gene3D" id="1.10.8.60">
    <property type="match status" value="1"/>
</dbReference>
<evidence type="ECO:0000313" key="12">
    <source>
        <dbReference type="EMBL" id="RZI45210.1"/>
    </source>
</evidence>
<dbReference type="SMART" id="SM00448">
    <property type="entry name" value="REC"/>
    <property type="match status" value="1"/>
</dbReference>
<feature type="modified residue" description="4-aspartylphosphate" evidence="8">
    <location>
        <position position="53"/>
    </location>
</feature>
<dbReference type="InterPro" id="IPR001789">
    <property type="entry name" value="Sig_transdc_resp-reg_receiver"/>
</dbReference>
<dbReference type="PROSITE" id="PS00676">
    <property type="entry name" value="SIGMA54_INTERACT_2"/>
    <property type="match status" value="1"/>
</dbReference>
<dbReference type="CDD" id="cd17550">
    <property type="entry name" value="REC_NtrX-like"/>
    <property type="match status" value="1"/>
</dbReference>
<evidence type="ECO:0000256" key="5">
    <source>
        <dbReference type="ARBA" id="ARBA00023015"/>
    </source>
</evidence>
<keyword evidence="1 8" id="KW-0597">Phosphoprotein</keyword>
<dbReference type="Pfam" id="PF25601">
    <property type="entry name" value="AAA_lid_14"/>
    <property type="match status" value="1"/>
</dbReference>
<evidence type="ECO:0000256" key="9">
    <source>
        <dbReference type="SAM" id="MobiDB-lite"/>
    </source>
</evidence>
<proteinExistence type="predicted"/>
<feature type="domain" description="Response regulatory" evidence="11">
    <location>
        <begin position="4"/>
        <end position="120"/>
    </location>
</feature>